<dbReference type="CDD" id="cd04794">
    <property type="entry name" value="euk_LANCL"/>
    <property type="match status" value="1"/>
</dbReference>
<dbReference type="InterPro" id="IPR020464">
    <property type="entry name" value="LanC-like_prot_euk"/>
</dbReference>
<dbReference type="Proteomes" id="UP000887575">
    <property type="component" value="Unassembled WGS sequence"/>
</dbReference>
<dbReference type="InterPro" id="IPR007822">
    <property type="entry name" value="LANC-like"/>
</dbReference>
<sequence>MARYIENSYVNDERAGAERCSPSFIEASVSAIVRTILERPKDRDELRDPSPYTGLSGIAFALTKVRSYPGGDLKAEAQKMIERCRSLFEEKPDKQARYLCGGLGAMTIDLTVQRDKSIEKHIHSLVRAIIGPAFPCDEVLYGRAGFLAAALWLKITYNEEVINPDDIKRVIDEIIHRGREDRSSDSNPPLMWEWHDTAYLGAAHGVAGILHLCLSFAQLLDPDSRRDLIKTAEWLIGVQDSTGNFPSSRKWVGKSKEEPLVHWCHGATGVVPLLITLRGLEQKELYLKALLKAGELIWREGLLKKGPGLCHGVSGSAYALLNIWRLTGDEKWLNRAKSFAVLMMDDTIRSQQRTPDSPYSLFEGWAGALCFLVDLQQPDQAQFPLFPILFK</sequence>
<dbReference type="Gene3D" id="1.50.10.10">
    <property type="match status" value="1"/>
</dbReference>
<keyword evidence="3" id="KW-1185">Reference proteome</keyword>
<dbReference type="PRINTS" id="PR01951">
    <property type="entry name" value="LANCEUKARYTE"/>
</dbReference>
<evidence type="ECO:0000256" key="1">
    <source>
        <dbReference type="ARBA" id="ARBA00007179"/>
    </source>
</evidence>
<dbReference type="WBParaSite" id="MBELARI_LOCUS19637">
    <property type="protein sequence ID" value="MBELARI_LOCUS19637"/>
    <property type="gene ID" value="MBELARI_LOCUS19637"/>
</dbReference>
<dbReference type="GO" id="GO:0005886">
    <property type="term" value="C:plasma membrane"/>
    <property type="evidence" value="ECO:0007669"/>
    <property type="project" value="TreeGrafter"/>
</dbReference>
<dbReference type="Pfam" id="PF05147">
    <property type="entry name" value="LANC_like"/>
    <property type="match status" value="1"/>
</dbReference>
<protein>
    <submittedName>
        <fullName evidence="4">Uncharacterized protein</fullName>
    </submittedName>
</protein>
<feature type="binding site" evidence="2">
    <location>
        <position position="264"/>
    </location>
    <ligand>
        <name>Zn(2+)</name>
        <dbReference type="ChEBI" id="CHEBI:29105"/>
    </ligand>
</feature>
<dbReference type="GO" id="GO:0031179">
    <property type="term" value="P:peptide modification"/>
    <property type="evidence" value="ECO:0007669"/>
    <property type="project" value="InterPro"/>
</dbReference>
<evidence type="ECO:0000256" key="2">
    <source>
        <dbReference type="PIRSR" id="PIRSR607822-1"/>
    </source>
</evidence>
<name>A0AAF3EZG3_9BILA</name>
<dbReference type="SMART" id="SM01260">
    <property type="entry name" value="LANC_like"/>
    <property type="match status" value="1"/>
</dbReference>
<dbReference type="GO" id="GO:0046872">
    <property type="term" value="F:metal ion binding"/>
    <property type="evidence" value="ECO:0007669"/>
    <property type="project" value="UniProtKB-KW"/>
</dbReference>
<proteinExistence type="inferred from homology"/>
<feature type="binding site" evidence="2">
    <location>
        <position position="311"/>
    </location>
    <ligand>
        <name>Zn(2+)</name>
        <dbReference type="ChEBI" id="CHEBI:29105"/>
    </ligand>
</feature>
<dbReference type="SUPFAM" id="SSF158745">
    <property type="entry name" value="LanC-like"/>
    <property type="match status" value="1"/>
</dbReference>
<reference evidence="4" key="1">
    <citation type="submission" date="2024-02" db="UniProtKB">
        <authorList>
            <consortium name="WormBaseParasite"/>
        </authorList>
    </citation>
    <scope>IDENTIFICATION</scope>
</reference>
<evidence type="ECO:0000313" key="4">
    <source>
        <dbReference type="WBParaSite" id="MBELARI_LOCUS19637"/>
    </source>
</evidence>
<keyword evidence="2" id="KW-0862">Zinc</keyword>
<dbReference type="GO" id="GO:0005975">
    <property type="term" value="P:carbohydrate metabolic process"/>
    <property type="evidence" value="ECO:0007669"/>
    <property type="project" value="InterPro"/>
</dbReference>
<feature type="binding site" evidence="2">
    <location>
        <position position="310"/>
    </location>
    <ligand>
        <name>Zn(2+)</name>
        <dbReference type="ChEBI" id="CHEBI:29105"/>
    </ligand>
</feature>
<dbReference type="PRINTS" id="PR01950">
    <property type="entry name" value="LANCSUPER"/>
</dbReference>
<dbReference type="PANTHER" id="PTHR12736:SF21">
    <property type="entry name" value="LANC-LIKE PROTEIN 2"/>
    <property type="match status" value="1"/>
</dbReference>
<evidence type="ECO:0000313" key="3">
    <source>
        <dbReference type="Proteomes" id="UP000887575"/>
    </source>
</evidence>
<accession>A0AAF3EZG3</accession>
<dbReference type="AlphaFoldDB" id="A0AAF3EZG3"/>
<organism evidence="3 4">
    <name type="scientific">Mesorhabditis belari</name>
    <dbReference type="NCBI Taxonomy" id="2138241"/>
    <lineage>
        <taxon>Eukaryota</taxon>
        <taxon>Metazoa</taxon>
        <taxon>Ecdysozoa</taxon>
        <taxon>Nematoda</taxon>
        <taxon>Chromadorea</taxon>
        <taxon>Rhabditida</taxon>
        <taxon>Rhabditina</taxon>
        <taxon>Rhabditomorpha</taxon>
        <taxon>Rhabditoidea</taxon>
        <taxon>Rhabditidae</taxon>
        <taxon>Mesorhabditinae</taxon>
        <taxon>Mesorhabditis</taxon>
    </lineage>
</organism>
<comment type="similarity">
    <text evidence="1">Belongs to the LanC-like protein family.</text>
</comment>
<dbReference type="InterPro" id="IPR012341">
    <property type="entry name" value="6hp_glycosidase-like_sf"/>
</dbReference>
<keyword evidence="2" id="KW-0479">Metal-binding</keyword>
<dbReference type="PANTHER" id="PTHR12736">
    <property type="entry name" value="LANC-LIKE PROTEIN"/>
    <property type="match status" value="1"/>
</dbReference>